<evidence type="ECO:0000313" key="2">
    <source>
        <dbReference type="EMBL" id="AFN65247.1"/>
    </source>
</evidence>
<keyword evidence="1" id="KW-1133">Transmembrane helix</keyword>
<dbReference type="AlphaFoldDB" id="I6ZF81"/>
<accession>I6ZF81</accession>
<reference evidence="2 3" key="1">
    <citation type="journal article" date="2012" name="J. Bacteriol.">
        <title>Complete genome sequence of Mycoplasma wenyonii strain Massachusetts.</title>
        <authorList>
            <person name="Dos Santos A.P."/>
            <person name="Guimaraes A.M."/>
            <person name="do Nascimento N.C."/>
            <person name="Sanmiguel P.J."/>
            <person name="Messick J.B."/>
        </authorList>
    </citation>
    <scope>NUCLEOTIDE SEQUENCE [LARGE SCALE GENOMIC DNA]</scope>
    <source>
        <strain evidence="2 3">Massachusetts</strain>
    </source>
</reference>
<dbReference type="PATRIC" id="fig|1197325.3.peg.494"/>
<keyword evidence="3" id="KW-1185">Reference proteome</keyword>
<evidence type="ECO:0000256" key="1">
    <source>
        <dbReference type="SAM" id="Phobius"/>
    </source>
</evidence>
<feature type="transmembrane region" description="Helical" evidence="1">
    <location>
        <begin position="6"/>
        <end position="26"/>
    </location>
</feature>
<keyword evidence="1" id="KW-0812">Transmembrane</keyword>
<organism evidence="2 3">
    <name type="scientific">Mycoplasma wenyonii (strain Massachusetts)</name>
    <name type="common">Eperythrozoon wenyonii</name>
    <dbReference type="NCBI Taxonomy" id="1197325"/>
    <lineage>
        <taxon>Bacteria</taxon>
        <taxon>Bacillati</taxon>
        <taxon>Mycoplasmatota</taxon>
        <taxon>Mollicutes</taxon>
        <taxon>Mycoplasmataceae</taxon>
        <taxon>Mycoplasma</taxon>
    </lineage>
</organism>
<gene>
    <name evidence="2" type="ordered locus">WEN_02300</name>
</gene>
<dbReference type="STRING" id="1197325.WEN_02300"/>
<dbReference type="EMBL" id="CP003703">
    <property type="protein sequence ID" value="AFN65247.1"/>
    <property type="molecule type" value="Genomic_DNA"/>
</dbReference>
<sequence length="182" mass="19924">MVIPAVALKILGGAVAIGAVVSSIAVPTALSMNTAKEIVLKDFPRVEKDKFKDKCQLLTKDEDSGKRELDMRYLLVCDKVNDSGVEFYYFSSREVPKKVISLEKNGNLGSSLTKVKVKTEESGGMAFDLTSTKGVWTNLIGKKLENCNITKDVGEKKKWSVRCPREGTGDGKEIPLTPIIIN</sequence>
<dbReference type="RefSeq" id="WP_014849957.1">
    <property type="nucleotide sequence ID" value="NC_018149.1"/>
</dbReference>
<dbReference type="Proteomes" id="UP000009005">
    <property type="component" value="Chromosome"/>
</dbReference>
<dbReference type="HOGENOM" id="CLU_1487510_0_0_14"/>
<dbReference type="KEGG" id="mwe:WEN_02300"/>
<name>I6ZF81_MYCWM</name>
<proteinExistence type="predicted"/>
<keyword evidence="1" id="KW-0472">Membrane</keyword>
<protein>
    <submittedName>
        <fullName evidence="2">Uncharacterized protein</fullName>
    </submittedName>
</protein>
<evidence type="ECO:0000313" key="3">
    <source>
        <dbReference type="Proteomes" id="UP000009005"/>
    </source>
</evidence>